<dbReference type="RefSeq" id="WP_422921141.1">
    <property type="nucleotide sequence ID" value="NZ_JAMZEJ010000011.1"/>
</dbReference>
<organism evidence="2 3">
    <name type="scientific">Rhizosaccharibacter radicis</name>
    <dbReference type="NCBI Taxonomy" id="2782605"/>
    <lineage>
        <taxon>Bacteria</taxon>
        <taxon>Pseudomonadati</taxon>
        <taxon>Pseudomonadota</taxon>
        <taxon>Alphaproteobacteria</taxon>
        <taxon>Acetobacterales</taxon>
        <taxon>Acetobacteraceae</taxon>
        <taxon>Rhizosaccharibacter</taxon>
    </lineage>
</organism>
<feature type="region of interest" description="Disordered" evidence="1">
    <location>
        <begin position="1"/>
        <end position="50"/>
    </location>
</feature>
<protein>
    <submittedName>
        <fullName evidence="2">Uncharacterized protein</fullName>
    </submittedName>
</protein>
<dbReference type="Proteomes" id="UP001524547">
    <property type="component" value="Unassembled WGS sequence"/>
</dbReference>
<dbReference type="EMBL" id="JAMZEJ010000011">
    <property type="protein sequence ID" value="MCQ8242386.1"/>
    <property type="molecule type" value="Genomic_DNA"/>
</dbReference>
<proteinExistence type="predicted"/>
<evidence type="ECO:0000313" key="3">
    <source>
        <dbReference type="Proteomes" id="UP001524547"/>
    </source>
</evidence>
<gene>
    <name evidence="2" type="ORF">NFI88_16255</name>
</gene>
<accession>A0ABT1W1C0</accession>
<reference evidence="2 3" key="1">
    <citation type="submission" date="2022-06" db="EMBL/GenBank/DDBJ databases">
        <title>Rhizosaccharibacter gen. nov. sp. nov. KSS12, endophytic bacteria isolated from sugarcane.</title>
        <authorList>
            <person name="Pitiwittayakul N."/>
        </authorList>
    </citation>
    <scope>NUCLEOTIDE SEQUENCE [LARGE SCALE GENOMIC DNA]</scope>
    <source>
        <strain evidence="2 3">KSS12</strain>
    </source>
</reference>
<evidence type="ECO:0000313" key="2">
    <source>
        <dbReference type="EMBL" id="MCQ8242386.1"/>
    </source>
</evidence>
<name>A0ABT1W1C0_9PROT</name>
<comment type="caution">
    <text evidence="2">The sequence shown here is derived from an EMBL/GenBank/DDBJ whole genome shotgun (WGS) entry which is preliminary data.</text>
</comment>
<sequence>MMGISTAWSEMDPEMKLRGETVPETGPGSTPAGVDHPVLARAAERDARPD</sequence>
<keyword evidence="3" id="KW-1185">Reference proteome</keyword>
<evidence type="ECO:0000256" key="1">
    <source>
        <dbReference type="SAM" id="MobiDB-lite"/>
    </source>
</evidence>